<dbReference type="AlphaFoldDB" id="A0AAD9SAN0"/>
<comment type="caution">
    <text evidence="2">The sequence shown here is derived from an EMBL/GenBank/DDBJ whole genome shotgun (WGS) entry which is preliminary data.</text>
</comment>
<reference evidence="2" key="1">
    <citation type="submission" date="2023-06" db="EMBL/GenBank/DDBJ databases">
        <authorList>
            <person name="Noh H."/>
        </authorList>
    </citation>
    <scope>NUCLEOTIDE SEQUENCE</scope>
    <source>
        <strain evidence="2">DUCC20226</strain>
    </source>
</reference>
<evidence type="ECO:0000256" key="1">
    <source>
        <dbReference type="SAM" id="MobiDB-lite"/>
    </source>
</evidence>
<feature type="region of interest" description="Disordered" evidence="1">
    <location>
        <begin position="62"/>
        <end position="95"/>
    </location>
</feature>
<protein>
    <submittedName>
        <fullName evidence="2">Uncharacterized protein</fullName>
    </submittedName>
</protein>
<evidence type="ECO:0000313" key="3">
    <source>
        <dbReference type="Proteomes" id="UP001265746"/>
    </source>
</evidence>
<keyword evidence="3" id="KW-1185">Reference proteome</keyword>
<sequence length="95" mass="10309">MAVIGLTAGSHTHHCPVCHKSAKSSCVKNKHLKNCSKCGENYPPSLNPNGCPYCAQKAAAEEARKQKEKKKDDDKKKKDKKDNGEGSSKGKGKKK</sequence>
<accession>A0AAD9SAN0</accession>
<organism evidence="2 3">
    <name type="scientific">Phomopsis amygdali</name>
    <name type="common">Fusicoccum amygdali</name>
    <dbReference type="NCBI Taxonomy" id="1214568"/>
    <lineage>
        <taxon>Eukaryota</taxon>
        <taxon>Fungi</taxon>
        <taxon>Dikarya</taxon>
        <taxon>Ascomycota</taxon>
        <taxon>Pezizomycotina</taxon>
        <taxon>Sordariomycetes</taxon>
        <taxon>Sordariomycetidae</taxon>
        <taxon>Diaporthales</taxon>
        <taxon>Diaporthaceae</taxon>
        <taxon>Diaporthe</taxon>
    </lineage>
</organism>
<dbReference type="Proteomes" id="UP001265746">
    <property type="component" value="Unassembled WGS sequence"/>
</dbReference>
<feature type="compositionally biased region" description="Basic and acidic residues" evidence="1">
    <location>
        <begin position="62"/>
        <end position="84"/>
    </location>
</feature>
<name>A0AAD9SAN0_PHOAM</name>
<gene>
    <name evidence="2" type="ORF">N8I77_010789</name>
</gene>
<evidence type="ECO:0000313" key="2">
    <source>
        <dbReference type="EMBL" id="KAK2601334.1"/>
    </source>
</evidence>
<proteinExistence type="predicted"/>
<dbReference type="EMBL" id="JAUJFL010000006">
    <property type="protein sequence ID" value="KAK2601334.1"/>
    <property type="molecule type" value="Genomic_DNA"/>
</dbReference>